<dbReference type="Gene3D" id="3.30.70.1400">
    <property type="entry name" value="Aminomethyltransferase beta-barrel domains"/>
    <property type="match status" value="1"/>
</dbReference>
<dbReference type="PANTHER" id="PTHR43757:SF2">
    <property type="entry name" value="AMINOMETHYLTRANSFERASE, MITOCHONDRIAL"/>
    <property type="match status" value="1"/>
</dbReference>
<evidence type="ECO:0000256" key="5">
    <source>
        <dbReference type="ARBA" id="ARBA00031395"/>
    </source>
</evidence>
<dbReference type="InterPro" id="IPR027266">
    <property type="entry name" value="TrmE/GcvT-like"/>
</dbReference>
<keyword evidence="3 7" id="KW-0032">Aminotransferase</keyword>
<comment type="catalytic activity">
    <reaction evidence="6 7">
        <text>N(6)-[(R)-S(8)-aminomethyldihydrolipoyl]-L-lysyl-[protein] + (6S)-5,6,7,8-tetrahydrofolate = N(6)-[(R)-dihydrolipoyl]-L-lysyl-[protein] + (6R)-5,10-methylene-5,6,7,8-tetrahydrofolate + NH4(+)</text>
        <dbReference type="Rhea" id="RHEA:16945"/>
        <dbReference type="Rhea" id="RHEA-COMP:10475"/>
        <dbReference type="Rhea" id="RHEA-COMP:10492"/>
        <dbReference type="ChEBI" id="CHEBI:15636"/>
        <dbReference type="ChEBI" id="CHEBI:28938"/>
        <dbReference type="ChEBI" id="CHEBI:57453"/>
        <dbReference type="ChEBI" id="CHEBI:83100"/>
        <dbReference type="ChEBI" id="CHEBI:83143"/>
        <dbReference type="EC" id="2.1.2.10"/>
    </reaction>
</comment>
<evidence type="ECO:0000256" key="1">
    <source>
        <dbReference type="ARBA" id="ARBA00008609"/>
    </source>
</evidence>
<dbReference type="GO" id="GO:0005960">
    <property type="term" value="C:glycine cleavage complex"/>
    <property type="evidence" value="ECO:0007669"/>
    <property type="project" value="InterPro"/>
</dbReference>
<sequence length="369" mass="40317">MAETDQTLKKTPLAEAHQQLGGKMVPFGGWFMPVQYSGLVDEHTTVRTKVGLFDVSHMGEVRIQGEDALAFTNYLTVNNVTKLEDDQAHYSAFCTPEGTVVDDLLVYREAADNFLLVINAANIEKDVAWIRKNQGNFKVTITNESDDTAQIAIQGPLAQGILQRVCDADLSEMKYYWFKRCKVGPVSALVSRTGYTGEDGFECYVAAADAVAVWRLLLETGAEEGIKPAGLGARDSLRLEARMHLYGNDMDETTTVLEAGLGWIVKTKNTDDFIGKAAIVAQKKAGVERKLVGFRLLGRGIARPDCAVIEDGIAVGRVTSGTQGPTLKQSIGMAYVPTHLSRPGTTLQIQIRNKLVDAEVVKGPFYKRA</sequence>
<dbReference type="SUPFAM" id="SSF103025">
    <property type="entry name" value="Folate-binding domain"/>
    <property type="match status" value="1"/>
</dbReference>
<dbReference type="Pfam" id="PF01571">
    <property type="entry name" value="GCV_T"/>
    <property type="match status" value="1"/>
</dbReference>
<dbReference type="Gene3D" id="4.10.1250.10">
    <property type="entry name" value="Aminomethyltransferase fragment"/>
    <property type="match status" value="1"/>
</dbReference>
<evidence type="ECO:0000256" key="8">
    <source>
        <dbReference type="PIRSR" id="PIRSR006487-1"/>
    </source>
</evidence>
<evidence type="ECO:0000259" key="9">
    <source>
        <dbReference type="Pfam" id="PF01571"/>
    </source>
</evidence>
<dbReference type="Gene3D" id="3.30.1360.120">
    <property type="entry name" value="Probable tRNA modification gtpase trme, domain 1"/>
    <property type="match status" value="1"/>
</dbReference>
<dbReference type="Gene3D" id="2.40.30.110">
    <property type="entry name" value="Aminomethyltransferase beta-barrel domains"/>
    <property type="match status" value="1"/>
</dbReference>
<keyword evidence="4 7" id="KW-0808">Transferase</keyword>
<comment type="function">
    <text evidence="7">The glycine cleavage system catalyzes the degradation of glycine.</text>
</comment>
<dbReference type="Pfam" id="PF08669">
    <property type="entry name" value="GCV_T_C"/>
    <property type="match status" value="1"/>
</dbReference>
<dbReference type="AlphaFoldDB" id="A0A8J7QKW1"/>
<dbReference type="GO" id="GO:0004047">
    <property type="term" value="F:aminomethyltransferase activity"/>
    <property type="evidence" value="ECO:0007669"/>
    <property type="project" value="UniProtKB-UniRule"/>
</dbReference>
<dbReference type="GO" id="GO:0005829">
    <property type="term" value="C:cytosol"/>
    <property type="evidence" value="ECO:0007669"/>
    <property type="project" value="TreeGrafter"/>
</dbReference>
<keyword evidence="12" id="KW-1185">Reference proteome</keyword>
<evidence type="ECO:0000313" key="11">
    <source>
        <dbReference type="EMBL" id="MBO1320108.1"/>
    </source>
</evidence>
<dbReference type="PANTHER" id="PTHR43757">
    <property type="entry name" value="AMINOMETHYLTRANSFERASE"/>
    <property type="match status" value="1"/>
</dbReference>
<comment type="similarity">
    <text evidence="1 7">Belongs to the GcvT family.</text>
</comment>
<dbReference type="RefSeq" id="WP_207860060.1">
    <property type="nucleotide sequence ID" value="NZ_JAFREP010000015.1"/>
</dbReference>
<evidence type="ECO:0000256" key="6">
    <source>
        <dbReference type="ARBA" id="ARBA00047665"/>
    </source>
</evidence>
<dbReference type="FunFam" id="2.40.30.110:FF:000003">
    <property type="entry name" value="Aminomethyltransferase"/>
    <property type="match status" value="1"/>
</dbReference>
<dbReference type="Proteomes" id="UP000664417">
    <property type="component" value="Unassembled WGS sequence"/>
</dbReference>
<feature type="binding site" evidence="8">
    <location>
        <position position="202"/>
    </location>
    <ligand>
        <name>substrate</name>
    </ligand>
</feature>
<dbReference type="InterPro" id="IPR006222">
    <property type="entry name" value="GCVT_N"/>
</dbReference>
<dbReference type="InterPro" id="IPR028896">
    <property type="entry name" value="GcvT/YgfZ/DmdA"/>
</dbReference>
<dbReference type="SUPFAM" id="SSF101790">
    <property type="entry name" value="Aminomethyltransferase beta-barrel domain"/>
    <property type="match status" value="1"/>
</dbReference>
<dbReference type="InterPro" id="IPR006223">
    <property type="entry name" value="GcvT"/>
</dbReference>
<dbReference type="PIRSF" id="PIRSF006487">
    <property type="entry name" value="GcvT"/>
    <property type="match status" value="1"/>
</dbReference>
<reference evidence="11" key="1">
    <citation type="submission" date="2021-03" db="EMBL/GenBank/DDBJ databases">
        <authorList>
            <person name="Wang G."/>
        </authorList>
    </citation>
    <scope>NUCLEOTIDE SEQUENCE</scope>
    <source>
        <strain evidence="11">KCTC 12899</strain>
    </source>
</reference>
<name>A0A8J7QKW1_9BACT</name>
<accession>A0A8J7QKW1</accession>
<dbReference type="FunFam" id="4.10.1250.10:FF:000001">
    <property type="entry name" value="Aminomethyltransferase"/>
    <property type="match status" value="1"/>
</dbReference>
<feature type="domain" description="GCVT N-terminal" evidence="9">
    <location>
        <begin position="14"/>
        <end position="268"/>
    </location>
</feature>
<dbReference type="NCBIfam" id="NF001567">
    <property type="entry name" value="PRK00389.1"/>
    <property type="match status" value="1"/>
</dbReference>
<dbReference type="InterPro" id="IPR022903">
    <property type="entry name" value="GcvT_bac"/>
</dbReference>
<proteinExistence type="inferred from homology"/>
<evidence type="ECO:0000256" key="3">
    <source>
        <dbReference type="ARBA" id="ARBA00022576"/>
    </source>
</evidence>
<protein>
    <recommendedName>
        <fullName evidence="2 7">Aminomethyltransferase</fullName>
        <ecNumber evidence="2 7">2.1.2.10</ecNumber>
    </recommendedName>
    <alternativeName>
        <fullName evidence="5 7">Glycine cleavage system T protein</fullName>
    </alternativeName>
</protein>
<dbReference type="HAMAP" id="MF_00259">
    <property type="entry name" value="GcvT"/>
    <property type="match status" value="1"/>
</dbReference>
<dbReference type="InterPro" id="IPR013977">
    <property type="entry name" value="GcvT_C"/>
</dbReference>
<dbReference type="EC" id="2.1.2.10" evidence="2 7"/>
<comment type="subunit">
    <text evidence="7">The glycine cleavage system is composed of four proteins: P, T, L and H.</text>
</comment>
<evidence type="ECO:0000256" key="7">
    <source>
        <dbReference type="HAMAP-Rule" id="MF_00259"/>
    </source>
</evidence>
<evidence type="ECO:0000313" key="12">
    <source>
        <dbReference type="Proteomes" id="UP000664417"/>
    </source>
</evidence>
<feature type="domain" description="Aminomethyltransferase C-terminal" evidence="10">
    <location>
        <begin position="289"/>
        <end position="367"/>
    </location>
</feature>
<dbReference type="GO" id="GO:0019464">
    <property type="term" value="P:glycine decarboxylation via glycine cleavage system"/>
    <property type="evidence" value="ECO:0007669"/>
    <property type="project" value="UniProtKB-UniRule"/>
</dbReference>
<evidence type="ECO:0000256" key="2">
    <source>
        <dbReference type="ARBA" id="ARBA00012616"/>
    </source>
</evidence>
<dbReference type="EMBL" id="JAFREP010000015">
    <property type="protein sequence ID" value="MBO1320108.1"/>
    <property type="molecule type" value="Genomic_DNA"/>
</dbReference>
<evidence type="ECO:0000256" key="4">
    <source>
        <dbReference type="ARBA" id="ARBA00022679"/>
    </source>
</evidence>
<organism evidence="11 12">
    <name type="scientific">Acanthopleuribacter pedis</name>
    <dbReference type="NCBI Taxonomy" id="442870"/>
    <lineage>
        <taxon>Bacteria</taxon>
        <taxon>Pseudomonadati</taxon>
        <taxon>Acidobacteriota</taxon>
        <taxon>Holophagae</taxon>
        <taxon>Acanthopleuribacterales</taxon>
        <taxon>Acanthopleuribacteraceae</taxon>
        <taxon>Acanthopleuribacter</taxon>
    </lineage>
</organism>
<comment type="caution">
    <text evidence="11">The sequence shown here is derived from an EMBL/GenBank/DDBJ whole genome shotgun (WGS) entry which is preliminary data.</text>
</comment>
<evidence type="ECO:0000259" key="10">
    <source>
        <dbReference type="Pfam" id="PF08669"/>
    </source>
</evidence>
<gene>
    <name evidence="7 11" type="primary">gcvT</name>
    <name evidence="11" type="ORF">J3U88_16655</name>
</gene>
<dbReference type="InterPro" id="IPR029043">
    <property type="entry name" value="GcvT/YgfZ_C"/>
</dbReference>
<dbReference type="GO" id="GO:0008483">
    <property type="term" value="F:transaminase activity"/>
    <property type="evidence" value="ECO:0007669"/>
    <property type="project" value="UniProtKB-KW"/>
</dbReference>
<dbReference type="NCBIfam" id="TIGR00528">
    <property type="entry name" value="gcvT"/>
    <property type="match status" value="1"/>
</dbReference>
<dbReference type="FunFam" id="3.30.70.1400:FF:000001">
    <property type="entry name" value="Aminomethyltransferase"/>
    <property type="match status" value="1"/>
</dbReference>